<sequence length="442" mass="47898">MPAMSKYSGAVAGAAAVIGGAAFVGLPVQQTVSRDVSLRGGARASTPASASSGSAGPATLGFGVAGLAAAALAVSNRRSGVASRSSVVACAYDATKEIGVCDPLLTCDFEETSDDALKPRVALRNSSSKALQCRMHSAVDIAVFYGSGLHRNVTPVVTYIITLQPDEKYDLKEDAGKGNVFFVEVLDDKGGVLEKYGRPDPSMPLERVRDGEYRKTLREMTSTDVWEIRGEHWGDPGALRNFTGDVFECRVFESEAAEPEGVTVRVLPWQGFNSFCKATRIEVLDGAAVLETWTAVPETWDSRGFTRKGPDEEKQPDDKQPDDKQPDDGIVSRLEPQSATSYQLHFLNACAYKLVVRGDKGSVDKEKEPTKEPVFFDEDEFNWFGILDEIYDNLASPGTSITLEVSCSAGKDVYEIELEESKSSVYFLAMKAGRMKLKTHQA</sequence>
<keyword evidence="2" id="KW-0812">Transmembrane</keyword>
<keyword evidence="4" id="KW-1185">Reference proteome</keyword>
<feature type="region of interest" description="Disordered" evidence="1">
    <location>
        <begin position="301"/>
        <end position="331"/>
    </location>
</feature>
<protein>
    <submittedName>
        <fullName evidence="3">Uncharacterized protein</fullName>
    </submittedName>
</protein>
<dbReference type="Proteomes" id="UP000654075">
    <property type="component" value="Unassembled WGS sequence"/>
</dbReference>
<proteinExistence type="predicted"/>
<keyword evidence="2" id="KW-0472">Membrane</keyword>
<evidence type="ECO:0000313" key="3">
    <source>
        <dbReference type="EMBL" id="CAE8638470.1"/>
    </source>
</evidence>
<evidence type="ECO:0000256" key="1">
    <source>
        <dbReference type="SAM" id="MobiDB-lite"/>
    </source>
</evidence>
<feature type="compositionally biased region" description="Basic and acidic residues" evidence="1">
    <location>
        <begin position="308"/>
        <end position="327"/>
    </location>
</feature>
<evidence type="ECO:0000313" key="4">
    <source>
        <dbReference type="Proteomes" id="UP000654075"/>
    </source>
</evidence>
<gene>
    <name evidence="3" type="ORF">PGLA1383_LOCUS53645</name>
</gene>
<feature type="transmembrane region" description="Helical" evidence="2">
    <location>
        <begin position="7"/>
        <end position="28"/>
    </location>
</feature>
<name>A0A813HIZ9_POLGL</name>
<reference evidence="3" key="1">
    <citation type="submission" date="2021-02" db="EMBL/GenBank/DDBJ databases">
        <authorList>
            <person name="Dougan E. K."/>
            <person name="Rhodes N."/>
            <person name="Thang M."/>
            <person name="Chan C."/>
        </authorList>
    </citation>
    <scope>NUCLEOTIDE SEQUENCE</scope>
</reference>
<dbReference type="EMBL" id="CAJNNV010031971">
    <property type="protein sequence ID" value="CAE8638470.1"/>
    <property type="molecule type" value="Genomic_DNA"/>
</dbReference>
<comment type="caution">
    <text evidence="3">The sequence shown here is derived from an EMBL/GenBank/DDBJ whole genome shotgun (WGS) entry which is preliminary data.</text>
</comment>
<dbReference type="AlphaFoldDB" id="A0A813HIZ9"/>
<accession>A0A813HIZ9</accession>
<evidence type="ECO:0000256" key="2">
    <source>
        <dbReference type="SAM" id="Phobius"/>
    </source>
</evidence>
<keyword evidence="2" id="KW-1133">Transmembrane helix</keyword>
<organism evidence="3 4">
    <name type="scientific">Polarella glacialis</name>
    <name type="common">Dinoflagellate</name>
    <dbReference type="NCBI Taxonomy" id="89957"/>
    <lineage>
        <taxon>Eukaryota</taxon>
        <taxon>Sar</taxon>
        <taxon>Alveolata</taxon>
        <taxon>Dinophyceae</taxon>
        <taxon>Suessiales</taxon>
        <taxon>Suessiaceae</taxon>
        <taxon>Polarella</taxon>
    </lineage>
</organism>